<dbReference type="Proteomes" id="UP001060085">
    <property type="component" value="Linkage Group LG08"/>
</dbReference>
<comment type="caution">
    <text evidence="1">The sequence shown here is derived from an EMBL/GenBank/DDBJ whole genome shotgun (WGS) entry which is preliminary data.</text>
</comment>
<evidence type="ECO:0000313" key="2">
    <source>
        <dbReference type="Proteomes" id="UP001060085"/>
    </source>
</evidence>
<keyword evidence="2" id="KW-1185">Reference proteome</keyword>
<sequence>MNQSVSPMNERFTLCLDGRQVSVLSSRRFASLAGHAQTAKLPKAQMIQIEQFKKSHVSLRNILRFFREQNMGCTLSVQKIYNVIAKIKKNRMQGRTTVEKVHCLKSLPRCSMKPCAPKKVDYRDPLQPVPTPKHLYHLRMADPGRAYGEAQKEHMLDHMMEVGLDMVAEKIHKG</sequence>
<protein>
    <submittedName>
        <fullName evidence="1">Uncharacterized protein</fullName>
    </submittedName>
</protein>
<proteinExistence type="predicted"/>
<evidence type="ECO:0000313" key="1">
    <source>
        <dbReference type="EMBL" id="KAI5648522.1"/>
    </source>
</evidence>
<organism evidence="1 2">
    <name type="scientific">Catharanthus roseus</name>
    <name type="common">Madagascar periwinkle</name>
    <name type="synonym">Vinca rosea</name>
    <dbReference type="NCBI Taxonomy" id="4058"/>
    <lineage>
        <taxon>Eukaryota</taxon>
        <taxon>Viridiplantae</taxon>
        <taxon>Streptophyta</taxon>
        <taxon>Embryophyta</taxon>
        <taxon>Tracheophyta</taxon>
        <taxon>Spermatophyta</taxon>
        <taxon>Magnoliopsida</taxon>
        <taxon>eudicotyledons</taxon>
        <taxon>Gunneridae</taxon>
        <taxon>Pentapetalae</taxon>
        <taxon>asterids</taxon>
        <taxon>lamiids</taxon>
        <taxon>Gentianales</taxon>
        <taxon>Apocynaceae</taxon>
        <taxon>Rauvolfioideae</taxon>
        <taxon>Vinceae</taxon>
        <taxon>Catharanthinae</taxon>
        <taxon>Catharanthus</taxon>
    </lineage>
</organism>
<accession>A0ACB9ZNK3</accession>
<gene>
    <name evidence="1" type="ORF">M9H77_34527</name>
</gene>
<dbReference type="EMBL" id="CM044708">
    <property type="protein sequence ID" value="KAI5648522.1"/>
    <property type="molecule type" value="Genomic_DNA"/>
</dbReference>
<name>A0ACB9ZNK3_CATRO</name>
<reference evidence="2" key="1">
    <citation type="journal article" date="2023" name="Nat. Plants">
        <title>Single-cell RNA sequencing provides a high-resolution roadmap for understanding the multicellular compartmentation of specialized metabolism.</title>
        <authorList>
            <person name="Sun S."/>
            <person name="Shen X."/>
            <person name="Li Y."/>
            <person name="Li Y."/>
            <person name="Wang S."/>
            <person name="Li R."/>
            <person name="Zhang H."/>
            <person name="Shen G."/>
            <person name="Guo B."/>
            <person name="Wei J."/>
            <person name="Xu J."/>
            <person name="St-Pierre B."/>
            <person name="Chen S."/>
            <person name="Sun C."/>
        </authorList>
    </citation>
    <scope>NUCLEOTIDE SEQUENCE [LARGE SCALE GENOMIC DNA]</scope>
</reference>